<dbReference type="OrthoDB" id="2014299at2759"/>
<organism evidence="5 6">
    <name type="scientific">Eragrostis curvula</name>
    <name type="common">weeping love grass</name>
    <dbReference type="NCBI Taxonomy" id="38414"/>
    <lineage>
        <taxon>Eukaryota</taxon>
        <taxon>Viridiplantae</taxon>
        <taxon>Streptophyta</taxon>
        <taxon>Embryophyta</taxon>
        <taxon>Tracheophyta</taxon>
        <taxon>Spermatophyta</taxon>
        <taxon>Magnoliopsida</taxon>
        <taxon>Liliopsida</taxon>
        <taxon>Poales</taxon>
        <taxon>Poaceae</taxon>
        <taxon>PACMAD clade</taxon>
        <taxon>Chloridoideae</taxon>
        <taxon>Eragrostideae</taxon>
        <taxon>Eragrostidinae</taxon>
        <taxon>Eragrostis</taxon>
    </lineage>
</organism>
<feature type="transmembrane region" description="Helical" evidence="3">
    <location>
        <begin position="61"/>
        <end position="82"/>
    </location>
</feature>
<dbReference type="GO" id="GO:0009535">
    <property type="term" value="C:chloroplast thylakoid membrane"/>
    <property type="evidence" value="ECO:0007669"/>
    <property type="project" value="TreeGrafter"/>
</dbReference>
<accession>A0A5J9VFI6</accession>
<evidence type="ECO:0000313" key="5">
    <source>
        <dbReference type="EMBL" id="TVU35042.1"/>
    </source>
</evidence>
<gene>
    <name evidence="5" type="ORF">EJB05_16909</name>
</gene>
<evidence type="ECO:0000259" key="4">
    <source>
        <dbReference type="Pfam" id="PF14159"/>
    </source>
</evidence>
<sequence length="147" mass="16312">MRQEEPPRPTPTAAVSQIRSRSAGKARSRSVVAKVARDSSEPSSGSIVKYVKSSFDTPEDIFALAGLGFAAVAALWASVHLIEVIDKLPVLPLLFELIGIVVAWLFIYNNLLFKPDRCYNKNSDMIYTKREEFLKNIKSSVSRILGQ</sequence>
<dbReference type="Gramene" id="TVU35042">
    <property type="protein sequence ID" value="TVU35042"/>
    <property type="gene ID" value="EJB05_16909"/>
</dbReference>
<reference evidence="5 6" key="1">
    <citation type="journal article" date="2019" name="Sci. Rep.">
        <title>A high-quality genome of Eragrostis curvula grass provides insights into Poaceae evolution and supports new strategies to enhance forage quality.</title>
        <authorList>
            <person name="Carballo J."/>
            <person name="Santos B.A.C.M."/>
            <person name="Zappacosta D."/>
            <person name="Garbus I."/>
            <person name="Selva J.P."/>
            <person name="Gallo C.A."/>
            <person name="Diaz A."/>
            <person name="Albertini E."/>
            <person name="Caccamo M."/>
            <person name="Echenique V."/>
        </authorList>
    </citation>
    <scope>NUCLEOTIDE SEQUENCE [LARGE SCALE GENOMIC DNA]</scope>
    <source>
        <strain evidence="6">cv. Victoria</strain>
        <tissue evidence="5">Leaf</tissue>
    </source>
</reference>
<feature type="transmembrane region" description="Helical" evidence="3">
    <location>
        <begin position="88"/>
        <end position="107"/>
    </location>
</feature>
<keyword evidence="6" id="KW-1185">Reference proteome</keyword>
<dbReference type="EMBL" id="RWGY01000009">
    <property type="protein sequence ID" value="TVU35042.1"/>
    <property type="molecule type" value="Genomic_DNA"/>
</dbReference>
<protein>
    <recommendedName>
        <fullName evidence="4">Cyanobacterial aminoacyl-tRNA synthetase CAAD domain-containing protein</fullName>
    </recommendedName>
</protein>
<feature type="domain" description="Cyanobacterial aminoacyl-tRNA synthetase CAAD" evidence="4">
    <location>
        <begin position="49"/>
        <end position="117"/>
    </location>
</feature>
<proteinExistence type="predicted"/>
<name>A0A5J9VFI6_9POAL</name>
<dbReference type="AlphaFoldDB" id="A0A5J9VFI6"/>
<comment type="subcellular location">
    <subcellularLocation>
        <location evidence="1">Membrane</location>
        <topology evidence="1">Multi-pass membrane protein</topology>
    </subcellularLocation>
</comment>
<dbReference type="Proteomes" id="UP000324897">
    <property type="component" value="Unassembled WGS sequence"/>
</dbReference>
<evidence type="ECO:0000313" key="6">
    <source>
        <dbReference type="Proteomes" id="UP000324897"/>
    </source>
</evidence>
<dbReference type="Pfam" id="PF14159">
    <property type="entry name" value="CAAD"/>
    <property type="match status" value="1"/>
</dbReference>
<keyword evidence="3" id="KW-1133">Transmembrane helix</keyword>
<feature type="region of interest" description="Disordered" evidence="2">
    <location>
        <begin position="1"/>
        <end position="45"/>
    </location>
</feature>
<keyword evidence="3" id="KW-0472">Membrane</keyword>
<evidence type="ECO:0000256" key="1">
    <source>
        <dbReference type="ARBA" id="ARBA00004141"/>
    </source>
</evidence>
<keyword evidence="3" id="KW-0812">Transmembrane</keyword>
<dbReference type="InterPro" id="IPR033344">
    <property type="entry name" value="CURT1"/>
</dbReference>
<dbReference type="InterPro" id="IPR025564">
    <property type="entry name" value="CAAD_dom"/>
</dbReference>
<dbReference type="PANTHER" id="PTHR33222">
    <property type="match status" value="1"/>
</dbReference>
<comment type="caution">
    <text evidence="5">The sequence shown here is derived from an EMBL/GenBank/DDBJ whole genome shotgun (WGS) entry which is preliminary data.</text>
</comment>
<evidence type="ECO:0000256" key="2">
    <source>
        <dbReference type="SAM" id="MobiDB-lite"/>
    </source>
</evidence>
<evidence type="ECO:0000256" key="3">
    <source>
        <dbReference type="SAM" id="Phobius"/>
    </source>
</evidence>
<dbReference type="PANTHER" id="PTHR33222:SF3">
    <property type="entry name" value="PROTEIN CURVATURE THYLAKOID 1C, CHLOROPLASTIC"/>
    <property type="match status" value="1"/>
</dbReference>